<reference evidence="1" key="1">
    <citation type="submission" date="2022-10" db="EMBL/GenBank/DDBJ databases">
        <title>Genome Sequence of Xylaria curta.</title>
        <authorList>
            <person name="Buettner E."/>
        </authorList>
    </citation>
    <scope>NUCLEOTIDE SEQUENCE</scope>
    <source>
        <strain evidence="1">Babe10</strain>
    </source>
</reference>
<accession>A0ACC1NMQ8</accession>
<organism evidence="1 2">
    <name type="scientific">Xylaria curta</name>
    <dbReference type="NCBI Taxonomy" id="42375"/>
    <lineage>
        <taxon>Eukaryota</taxon>
        <taxon>Fungi</taxon>
        <taxon>Dikarya</taxon>
        <taxon>Ascomycota</taxon>
        <taxon>Pezizomycotina</taxon>
        <taxon>Sordariomycetes</taxon>
        <taxon>Xylariomycetidae</taxon>
        <taxon>Xylariales</taxon>
        <taxon>Xylariaceae</taxon>
        <taxon>Xylaria</taxon>
    </lineage>
</organism>
<protein>
    <submittedName>
        <fullName evidence="1">Uncharacterized protein</fullName>
    </submittedName>
</protein>
<evidence type="ECO:0000313" key="1">
    <source>
        <dbReference type="EMBL" id="KAJ2980565.1"/>
    </source>
</evidence>
<keyword evidence="2" id="KW-1185">Reference proteome</keyword>
<proteinExistence type="predicted"/>
<evidence type="ECO:0000313" key="2">
    <source>
        <dbReference type="Proteomes" id="UP001143856"/>
    </source>
</evidence>
<dbReference type="EMBL" id="JAPDGR010001666">
    <property type="protein sequence ID" value="KAJ2980565.1"/>
    <property type="molecule type" value="Genomic_DNA"/>
</dbReference>
<sequence>MAKYGLMNSGQIAAVIALTALESVEYVYKHNVSPGRPGQGTSNMQMFSFNLQYAKSIPELKDALAGISGINEQNPDSTPDDAKKAVLALVQDDKYNFGSGPWYLSTMPQCDAAKKLLETSPDAGWAKYMTDCVGVDAGDAKRNEYWARAKKAFGLS</sequence>
<gene>
    <name evidence="1" type="ORF">NUW58_g6912</name>
</gene>
<name>A0ACC1NMQ8_9PEZI</name>
<comment type="caution">
    <text evidence="1">The sequence shown here is derived from an EMBL/GenBank/DDBJ whole genome shotgun (WGS) entry which is preliminary data.</text>
</comment>
<dbReference type="Proteomes" id="UP001143856">
    <property type="component" value="Unassembled WGS sequence"/>
</dbReference>